<dbReference type="PANTHER" id="PTHR43433:SF1">
    <property type="entry name" value="BLL5160 PROTEIN"/>
    <property type="match status" value="1"/>
</dbReference>
<keyword evidence="1" id="KW-0560">Oxidoreductase</keyword>
<dbReference type="GO" id="GO:0016787">
    <property type="term" value="F:hydrolase activity"/>
    <property type="evidence" value="ECO:0007669"/>
    <property type="project" value="UniProtKB-KW"/>
</dbReference>
<keyword evidence="4" id="KW-1185">Reference proteome</keyword>
<protein>
    <submittedName>
        <fullName evidence="3">Alpha/beta fold hydrolase</fullName>
    </submittedName>
</protein>
<evidence type="ECO:0000313" key="4">
    <source>
        <dbReference type="Proteomes" id="UP000675554"/>
    </source>
</evidence>
<accession>A0A8T4J1A2</accession>
<dbReference type="PRINTS" id="PR00412">
    <property type="entry name" value="EPOXHYDRLASE"/>
</dbReference>
<reference evidence="3" key="1">
    <citation type="submission" date="2021-04" db="EMBL/GenBank/DDBJ databases">
        <title>Sequencing of actinobacteria type strains.</title>
        <authorList>
            <person name="Nguyen G.-S."/>
            <person name="Wentzel A."/>
        </authorList>
    </citation>
    <scope>NUCLEOTIDE SEQUENCE</scope>
    <source>
        <strain evidence="3">DSM 42095</strain>
    </source>
</reference>
<gene>
    <name evidence="3" type="ORF">KDA82_33165</name>
</gene>
<evidence type="ECO:0000259" key="2">
    <source>
        <dbReference type="Pfam" id="PF12697"/>
    </source>
</evidence>
<proteinExistence type="predicted"/>
<dbReference type="InterPro" id="IPR029058">
    <property type="entry name" value="AB_hydrolase_fold"/>
</dbReference>
<organism evidence="3 4">
    <name type="scientific">Streptomyces daliensis</name>
    <dbReference type="NCBI Taxonomy" id="299421"/>
    <lineage>
        <taxon>Bacteria</taxon>
        <taxon>Bacillati</taxon>
        <taxon>Actinomycetota</taxon>
        <taxon>Actinomycetes</taxon>
        <taxon>Kitasatosporales</taxon>
        <taxon>Streptomycetaceae</taxon>
        <taxon>Streptomyces</taxon>
    </lineage>
</organism>
<dbReference type="Gene3D" id="3.40.50.1820">
    <property type="entry name" value="alpha/beta hydrolase"/>
    <property type="match status" value="1"/>
</dbReference>
<dbReference type="InterPro" id="IPR000073">
    <property type="entry name" value="AB_hydrolase_1"/>
</dbReference>
<comment type="caution">
    <text evidence="3">The sequence shown here is derived from an EMBL/GenBank/DDBJ whole genome shotgun (WGS) entry which is preliminary data.</text>
</comment>
<sequence length="268" mass="28269">MPTVEAGGTQLSYQIRGSGVPLVLIAPAASPAAVWDRYQVPALVRAGHQVVTFDNRGSRPSAVPPGPYTLEDFTADTVGLIKELGVGPCLLAGVSLGAMIAQEVASAYPELVRGLALMATRGRGDAFRDALARSGAEAMRAAGRIPAEFAAVATMSQLFGPATLADDRLAKDWLTTFTLFPQHGEGWAAQYESTIAGDRLAGLAAVRCPSLVLAFAHDVVMPPTMGRAVADAIPGCRYEELAGCGHFGFLERPDEVNRILTDFFRTVV</sequence>
<keyword evidence="1" id="KW-0575">Peroxidase</keyword>
<feature type="domain" description="AB hydrolase-1" evidence="2">
    <location>
        <begin position="23"/>
        <end position="258"/>
    </location>
</feature>
<evidence type="ECO:0000313" key="3">
    <source>
        <dbReference type="EMBL" id="MBR7677755.1"/>
    </source>
</evidence>
<dbReference type="InterPro" id="IPR000639">
    <property type="entry name" value="Epox_hydrolase-like"/>
</dbReference>
<dbReference type="Pfam" id="PF12697">
    <property type="entry name" value="Abhydrolase_6"/>
    <property type="match status" value="1"/>
</dbReference>
<dbReference type="InterPro" id="IPR050471">
    <property type="entry name" value="AB_hydrolase"/>
</dbReference>
<dbReference type="PANTHER" id="PTHR43433">
    <property type="entry name" value="HYDROLASE, ALPHA/BETA FOLD FAMILY PROTEIN"/>
    <property type="match status" value="1"/>
</dbReference>
<dbReference type="SUPFAM" id="SSF53474">
    <property type="entry name" value="alpha/beta-Hydrolases"/>
    <property type="match status" value="1"/>
</dbReference>
<keyword evidence="3" id="KW-0378">Hydrolase</keyword>
<evidence type="ECO:0000256" key="1">
    <source>
        <dbReference type="ARBA" id="ARBA00022559"/>
    </source>
</evidence>
<dbReference type="EMBL" id="JAGSMN010001058">
    <property type="protein sequence ID" value="MBR7677755.1"/>
    <property type="molecule type" value="Genomic_DNA"/>
</dbReference>
<dbReference type="AlphaFoldDB" id="A0A8T4J1A2"/>
<dbReference type="Proteomes" id="UP000675554">
    <property type="component" value="Unassembled WGS sequence"/>
</dbReference>
<dbReference type="GO" id="GO:0004601">
    <property type="term" value="F:peroxidase activity"/>
    <property type="evidence" value="ECO:0007669"/>
    <property type="project" value="UniProtKB-KW"/>
</dbReference>
<name>A0A8T4J1A2_9ACTN</name>